<dbReference type="AlphaFoldDB" id="A0A4P9Y4R3"/>
<dbReference type="EMBL" id="KZ987917">
    <property type="protein sequence ID" value="RKP13937.1"/>
    <property type="molecule type" value="Genomic_DNA"/>
</dbReference>
<protein>
    <submittedName>
        <fullName evidence="2">Uncharacterized protein</fullName>
    </submittedName>
</protein>
<organism evidence="2 3">
    <name type="scientific">Piptocephalis cylindrospora</name>
    <dbReference type="NCBI Taxonomy" id="1907219"/>
    <lineage>
        <taxon>Eukaryota</taxon>
        <taxon>Fungi</taxon>
        <taxon>Fungi incertae sedis</taxon>
        <taxon>Zoopagomycota</taxon>
        <taxon>Zoopagomycotina</taxon>
        <taxon>Zoopagomycetes</taxon>
        <taxon>Zoopagales</taxon>
        <taxon>Piptocephalidaceae</taxon>
        <taxon>Piptocephalis</taxon>
    </lineage>
</organism>
<accession>A0A4P9Y4R3</accession>
<name>A0A4P9Y4R3_9FUNG</name>
<dbReference type="Proteomes" id="UP000267251">
    <property type="component" value="Unassembled WGS sequence"/>
</dbReference>
<feature type="region of interest" description="Disordered" evidence="1">
    <location>
        <begin position="106"/>
        <end position="126"/>
    </location>
</feature>
<keyword evidence="3" id="KW-1185">Reference proteome</keyword>
<evidence type="ECO:0000313" key="3">
    <source>
        <dbReference type="Proteomes" id="UP000267251"/>
    </source>
</evidence>
<feature type="compositionally biased region" description="Polar residues" evidence="1">
    <location>
        <begin position="13"/>
        <end position="35"/>
    </location>
</feature>
<feature type="region of interest" description="Disordered" evidence="1">
    <location>
        <begin position="1"/>
        <end position="85"/>
    </location>
</feature>
<dbReference type="OrthoDB" id="5582146at2759"/>
<reference evidence="3" key="1">
    <citation type="journal article" date="2018" name="Nat. Microbiol.">
        <title>Leveraging single-cell genomics to expand the fungal tree of life.</title>
        <authorList>
            <person name="Ahrendt S.R."/>
            <person name="Quandt C.A."/>
            <person name="Ciobanu D."/>
            <person name="Clum A."/>
            <person name="Salamov A."/>
            <person name="Andreopoulos B."/>
            <person name="Cheng J.F."/>
            <person name="Woyke T."/>
            <person name="Pelin A."/>
            <person name="Henrissat B."/>
            <person name="Reynolds N.K."/>
            <person name="Benny G.L."/>
            <person name="Smith M.E."/>
            <person name="James T.Y."/>
            <person name="Grigoriev I.V."/>
        </authorList>
    </citation>
    <scope>NUCLEOTIDE SEQUENCE [LARGE SCALE GENOMIC DNA]</scope>
</reference>
<feature type="compositionally biased region" description="Low complexity" evidence="1">
    <location>
        <begin position="106"/>
        <end position="117"/>
    </location>
</feature>
<evidence type="ECO:0000256" key="1">
    <source>
        <dbReference type="SAM" id="MobiDB-lite"/>
    </source>
</evidence>
<evidence type="ECO:0000313" key="2">
    <source>
        <dbReference type="EMBL" id="RKP13937.1"/>
    </source>
</evidence>
<sequence>MGGKDGSMDRGTAGSSTSRQTPQTPPSISTDSTGSEKAAIHYIPGHDSANPEENTNPSRSVPSLIPPSRPITHSDLTLGGKRAGRGVRRSVTMDSLAATINSNISTSPSSTSFPASSGLVRGGSGSKSRGTLLVVEGLERASSTVRAALMQVLMYGKLDGERDEEREKRPRCIIVITSLPAVATLPPFMLDTFFWSHVLDPEEESKVEARGMVRNATSGSSSSSSSPNSSFQDRAVFAPEVIEEMIKDQKVVYMDPTLRAYCRDLVIALRTKNGVSGVTAKAAADLFQGAMYGAGWSVESPRGHRVKQLLPTPREGIDPIDRLDCIDQVIQEIPPPGPPSLERYTE</sequence>
<proteinExistence type="predicted"/>
<gene>
    <name evidence="2" type="ORF">BJ684DRAFT_19620</name>
</gene>
<feature type="compositionally biased region" description="Polar residues" evidence="1">
    <location>
        <begin position="51"/>
        <end position="61"/>
    </location>
</feature>